<dbReference type="KEGG" id="aman:B6F84_07240"/>
<dbReference type="SUPFAM" id="SSF56281">
    <property type="entry name" value="Metallo-hydrolase/oxidoreductase"/>
    <property type="match status" value="1"/>
</dbReference>
<gene>
    <name evidence="1" type="ORF">B6F84_07240</name>
</gene>
<dbReference type="OrthoDB" id="35660at2157"/>
<dbReference type="Gene3D" id="3.60.15.10">
    <property type="entry name" value="Ribonuclease Z/Hydroxyacylglutathione hydrolase-like"/>
    <property type="match status" value="1"/>
</dbReference>
<proteinExistence type="predicted"/>
<organism evidence="1 2">
    <name type="scientific">Acidianus manzaensis</name>
    <dbReference type="NCBI Taxonomy" id="282676"/>
    <lineage>
        <taxon>Archaea</taxon>
        <taxon>Thermoproteota</taxon>
        <taxon>Thermoprotei</taxon>
        <taxon>Sulfolobales</taxon>
        <taxon>Sulfolobaceae</taxon>
        <taxon>Acidianus</taxon>
    </lineage>
</organism>
<dbReference type="InterPro" id="IPR036866">
    <property type="entry name" value="RibonucZ/Hydroxyglut_hydro"/>
</dbReference>
<evidence type="ECO:0000313" key="1">
    <source>
        <dbReference type="EMBL" id="ARM75849.1"/>
    </source>
</evidence>
<sequence>MTFAYLGQGVYISDITPKFYIINTNENDYIIIDSSDNGYNQIIQDILEITNGIKPKLLILTSCKKDSVGGASLISKFFNIPVLAHYPDSVEIRHGQCGNEMYSPARVSIEIKQKIYELQDSIKIINTKSPTLGSIIVKWKDFIFVGNNKISSLGNHVKYICDTIDCIKV</sequence>
<dbReference type="CDD" id="cd06262">
    <property type="entry name" value="metallo-hydrolase-like_MBL-fold"/>
    <property type="match status" value="1"/>
</dbReference>
<protein>
    <recommendedName>
        <fullName evidence="3">Zn-dependent hydrolase</fullName>
    </recommendedName>
</protein>
<dbReference type="STRING" id="282676.B6F84_07240"/>
<evidence type="ECO:0008006" key="3">
    <source>
        <dbReference type="Google" id="ProtNLM"/>
    </source>
</evidence>
<accession>A0A1W6K010</accession>
<dbReference type="GeneID" id="41590701"/>
<dbReference type="RefSeq" id="WP_148691629.1">
    <property type="nucleotide sequence ID" value="NZ_CP020477.1"/>
</dbReference>
<dbReference type="EMBL" id="CP020477">
    <property type="protein sequence ID" value="ARM75849.1"/>
    <property type="molecule type" value="Genomic_DNA"/>
</dbReference>
<name>A0A1W6K010_9CREN</name>
<reference evidence="1 2" key="1">
    <citation type="submission" date="2017-03" db="EMBL/GenBank/DDBJ databases">
        <title>Sulfur activation and transportation mechanism of thermophilic Archaea Acidianus manzaensis YN-25.</title>
        <authorList>
            <person name="Ma Y."/>
            <person name="Yang Y."/>
            <person name="Xia J."/>
        </authorList>
    </citation>
    <scope>NUCLEOTIDE SEQUENCE [LARGE SCALE GENOMIC DNA]</scope>
    <source>
        <strain evidence="1 2">YN-25</strain>
    </source>
</reference>
<dbReference type="Proteomes" id="UP000193404">
    <property type="component" value="Chromosome"/>
</dbReference>
<evidence type="ECO:0000313" key="2">
    <source>
        <dbReference type="Proteomes" id="UP000193404"/>
    </source>
</evidence>
<dbReference type="AlphaFoldDB" id="A0A1W6K010"/>
<keyword evidence="2" id="KW-1185">Reference proteome</keyword>